<evidence type="ECO:0000313" key="8">
    <source>
        <dbReference type="RefSeq" id="XP_052121331.1"/>
    </source>
</evidence>
<dbReference type="OrthoDB" id="123417at2759"/>
<dbReference type="RefSeq" id="XP_052121331.1">
    <property type="nucleotide sequence ID" value="XM_052265371.1"/>
</dbReference>
<organism evidence="7 8">
    <name type="scientific">Frankliniella occidentalis</name>
    <name type="common">Western flower thrips</name>
    <name type="synonym">Euthrips occidentalis</name>
    <dbReference type="NCBI Taxonomy" id="133901"/>
    <lineage>
        <taxon>Eukaryota</taxon>
        <taxon>Metazoa</taxon>
        <taxon>Ecdysozoa</taxon>
        <taxon>Arthropoda</taxon>
        <taxon>Hexapoda</taxon>
        <taxon>Insecta</taxon>
        <taxon>Pterygota</taxon>
        <taxon>Neoptera</taxon>
        <taxon>Paraneoptera</taxon>
        <taxon>Thysanoptera</taxon>
        <taxon>Terebrantia</taxon>
        <taxon>Thripoidea</taxon>
        <taxon>Thripidae</taxon>
        <taxon>Frankliniella</taxon>
    </lineage>
</organism>
<evidence type="ECO:0000256" key="4">
    <source>
        <dbReference type="PROSITE-ProRule" id="PRU00325"/>
    </source>
</evidence>
<evidence type="ECO:0000256" key="1">
    <source>
        <dbReference type="ARBA" id="ARBA00022723"/>
    </source>
</evidence>
<dbReference type="InterPro" id="IPR057560">
    <property type="entry name" value="Znf_SCAND3"/>
</dbReference>
<feature type="domain" description="SWIM-type" evidence="6">
    <location>
        <begin position="342"/>
        <end position="385"/>
    </location>
</feature>
<name>A0A9C6TRV6_FRAOC</name>
<dbReference type="InterPro" id="IPR052579">
    <property type="entry name" value="Zinc_finger_SWIM"/>
</dbReference>
<evidence type="ECO:0000256" key="3">
    <source>
        <dbReference type="ARBA" id="ARBA00022833"/>
    </source>
</evidence>
<evidence type="ECO:0000259" key="6">
    <source>
        <dbReference type="PROSITE" id="PS50966"/>
    </source>
</evidence>
<dbReference type="GeneID" id="113216526"/>
<dbReference type="PANTHER" id="PTHR31569:SF4">
    <property type="entry name" value="SWIM-TYPE DOMAIN-CONTAINING PROTEIN"/>
    <property type="match status" value="1"/>
</dbReference>
<proteinExistence type="predicted"/>
<feature type="compositionally biased region" description="Basic and acidic residues" evidence="5">
    <location>
        <begin position="487"/>
        <end position="499"/>
    </location>
</feature>
<feature type="region of interest" description="Disordered" evidence="5">
    <location>
        <begin position="679"/>
        <end position="709"/>
    </location>
</feature>
<dbReference type="SMART" id="SM00575">
    <property type="entry name" value="ZnF_PMZ"/>
    <property type="match status" value="1"/>
</dbReference>
<feature type="compositionally biased region" description="Basic residues" evidence="5">
    <location>
        <begin position="780"/>
        <end position="790"/>
    </location>
</feature>
<protein>
    <submittedName>
        <fullName evidence="8">Uncharacterized protein LOC113216526</fullName>
    </submittedName>
</protein>
<evidence type="ECO:0000313" key="7">
    <source>
        <dbReference type="Proteomes" id="UP000504606"/>
    </source>
</evidence>
<keyword evidence="7" id="KW-1185">Reference proteome</keyword>
<gene>
    <name evidence="8" type="primary">LOC113216526</name>
</gene>
<feature type="compositionally biased region" description="Basic and acidic residues" evidence="5">
    <location>
        <begin position="682"/>
        <end position="699"/>
    </location>
</feature>
<dbReference type="PROSITE" id="PS50966">
    <property type="entry name" value="ZF_SWIM"/>
    <property type="match status" value="1"/>
</dbReference>
<dbReference type="InterPro" id="IPR006564">
    <property type="entry name" value="Znf_PMZ"/>
</dbReference>
<dbReference type="PANTHER" id="PTHR31569">
    <property type="entry name" value="SWIM-TYPE DOMAIN-CONTAINING PROTEIN"/>
    <property type="match status" value="1"/>
</dbReference>
<sequence>MKPLLKETEGSAKIILSRDIHNARAKHDRKERGGRSEEQMLIDKLTEIINNDPGACAHIEICKDSRKVKFILVQTTSMRNALKKFPEVLLTDITYKINKNLMPVSVVQVVDGAGVSQVVAYAILANELKATLTDMLLHFHRVSGGDEVFEKTNCVVVDKDYSEIGAIRAIFPNAKVHICSVHAERNLKTAAKGDPNKKIAMDHFREMLYSETEESFQEAYKKFRRHAGETLKNYFRDNWLNLKEAWCLKDRMLVETFRNHTTNRVENENQKLKMALTVDTPLYEAVDILVNMIQGYRKDALRYKDHEALTKRVKINNCSDEIVQTVCNDITLYAAKLVCEQFQLAKKPSPASAKYLTSDKDCSCQFYKTLKLTCRHIMRVRKQAGLNWYDKSLIPERYFIEYNTGWWKEDVVQPADNRIPPRMPAKPVKNIMGPSEKFKESRLVLDKLRTLLTEVGTREHHIRMQLLLDLTEAWSGGGEVVLVHLNDKKEGEGNAEKNLQDNSTSEDPGEKSPDIITIDSDSDDNFENVNATVVKSENVEDETSIYESNSDSGRDELNRNAPFNLPQIKIVGRPRGKGETIHDGSKQSSTLHKKSRYRAELCCVCNEPVLFLSKCGMCNKSVHAYQPCSYVNESSGMKYVCDLCTVFDHIDDGTEETMFEKETDRDADLMDDVMEENLVEQESDRGADWVKDADDHPNPRPESSPHLSDQCSYCAICGNEAGSHKCTKCGKTVHAIEPCSVRDPDQGEGFGKGCICTLCAASKPDPTPPQKNFALDKSKTKGRPKTTSRKYKPTWSFTQIADESHALCCICNKEAKEASKCQKCLNTVHSVLPCSLDIDDDKKICNYCCDFSYEDYYGEPPKANKKPSVPYFCFGCKKLLKLCIAKNPKDEGRKGDFYYSCLRNETSECKPLSFWAPKSDAIYSIIHQSLFQICCHNFVCCFSYFIQTCISVVHTGPHFVSLKNS</sequence>
<reference evidence="8" key="1">
    <citation type="submission" date="2025-08" db="UniProtKB">
        <authorList>
            <consortium name="RefSeq"/>
        </authorList>
    </citation>
    <scope>IDENTIFICATION</scope>
    <source>
        <tissue evidence="8">Whole organism</tissue>
    </source>
</reference>
<evidence type="ECO:0000256" key="5">
    <source>
        <dbReference type="SAM" id="MobiDB-lite"/>
    </source>
</evidence>
<dbReference type="AlphaFoldDB" id="A0A9C6TRV6"/>
<feature type="region of interest" description="Disordered" evidence="5">
    <location>
        <begin position="765"/>
        <end position="790"/>
    </location>
</feature>
<dbReference type="InterPro" id="IPR007527">
    <property type="entry name" value="Znf_SWIM"/>
</dbReference>
<dbReference type="InterPro" id="IPR048324">
    <property type="entry name" value="ZSWIM1-3_RNaseH-like"/>
</dbReference>
<feature type="region of interest" description="Disordered" evidence="5">
    <location>
        <begin position="540"/>
        <end position="560"/>
    </location>
</feature>
<dbReference type="Pfam" id="PF23663">
    <property type="entry name" value="Znf_SCAND3"/>
    <property type="match status" value="1"/>
</dbReference>
<keyword evidence="2 4" id="KW-0863">Zinc-finger</keyword>
<evidence type="ECO:0000256" key="2">
    <source>
        <dbReference type="ARBA" id="ARBA00022771"/>
    </source>
</evidence>
<dbReference type="GO" id="GO:0008270">
    <property type="term" value="F:zinc ion binding"/>
    <property type="evidence" value="ECO:0007669"/>
    <property type="project" value="UniProtKB-KW"/>
</dbReference>
<feature type="region of interest" description="Disordered" evidence="5">
    <location>
        <begin position="487"/>
        <end position="524"/>
    </location>
</feature>
<accession>A0A9C6TRV6</accession>
<keyword evidence="1" id="KW-0479">Metal-binding</keyword>
<keyword evidence="3" id="KW-0862">Zinc</keyword>
<dbReference type="Proteomes" id="UP000504606">
    <property type="component" value="Unplaced"/>
</dbReference>
<dbReference type="KEGG" id="foc:113216526"/>
<dbReference type="Pfam" id="PF21056">
    <property type="entry name" value="ZSWIM1-3_RNaseH-like"/>
    <property type="match status" value="1"/>
</dbReference>